<name>A0ABV2JND5_9STRE</name>
<evidence type="ECO:0000313" key="3">
    <source>
        <dbReference type="Proteomes" id="UP001549055"/>
    </source>
</evidence>
<evidence type="ECO:0000256" key="1">
    <source>
        <dbReference type="SAM" id="Phobius"/>
    </source>
</evidence>
<keyword evidence="1" id="KW-1133">Transmembrane helix</keyword>
<reference evidence="2 3" key="1">
    <citation type="submission" date="2024-06" db="EMBL/GenBank/DDBJ databases">
        <title>Genomic Encyclopedia of Type Strains, Phase IV (KMG-IV): sequencing the most valuable type-strain genomes for metagenomic binning, comparative biology and taxonomic classification.</title>
        <authorList>
            <person name="Goeker M."/>
        </authorList>
    </citation>
    <scope>NUCLEOTIDE SEQUENCE [LARGE SCALE GENOMIC DNA]</scope>
    <source>
        <strain evidence="2 3">DSM 15349</strain>
    </source>
</reference>
<protein>
    <submittedName>
        <fullName evidence="2">Uncharacterized protein</fullName>
    </submittedName>
</protein>
<proteinExistence type="predicted"/>
<feature type="transmembrane region" description="Helical" evidence="1">
    <location>
        <begin position="12"/>
        <end position="32"/>
    </location>
</feature>
<keyword evidence="1" id="KW-0472">Membrane</keyword>
<dbReference type="EMBL" id="JBEPMK010000003">
    <property type="protein sequence ID" value="MET3644358.1"/>
    <property type="molecule type" value="Genomic_DNA"/>
</dbReference>
<sequence length="36" mass="4030">MQSIHKKQVLGLAISLGTKFLLLLGVFVATHFELIY</sequence>
<gene>
    <name evidence="2" type="ORF">ABID27_000982</name>
</gene>
<dbReference type="Proteomes" id="UP001549055">
    <property type="component" value="Unassembled WGS sequence"/>
</dbReference>
<accession>A0ABV2JND5</accession>
<evidence type="ECO:0000313" key="2">
    <source>
        <dbReference type="EMBL" id="MET3644358.1"/>
    </source>
</evidence>
<organism evidence="2 3">
    <name type="scientific">Streptococcus gallinaceus</name>
    <dbReference type="NCBI Taxonomy" id="165758"/>
    <lineage>
        <taxon>Bacteria</taxon>
        <taxon>Bacillati</taxon>
        <taxon>Bacillota</taxon>
        <taxon>Bacilli</taxon>
        <taxon>Lactobacillales</taxon>
        <taxon>Streptococcaceae</taxon>
        <taxon>Streptococcus</taxon>
    </lineage>
</organism>
<keyword evidence="1" id="KW-0812">Transmembrane</keyword>
<comment type="caution">
    <text evidence="2">The sequence shown here is derived from an EMBL/GenBank/DDBJ whole genome shotgun (WGS) entry which is preliminary data.</text>
</comment>
<keyword evidence="3" id="KW-1185">Reference proteome</keyword>